<dbReference type="Gene3D" id="3.90.550.10">
    <property type="entry name" value="Spore Coat Polysaccharide Biosynthesis Protein SpsA, Chain A"/>
    <property type="match status" value="1"/>
</dbReference>
<feature type="binding site" evidence="20">
    <location>
        <position position="138"/>
    </location>
    <ligand>
        <name>UDP-N-acetyl-alpha-D-glucosamine</name>
        <dbReference type="ChEBI" id="CHEBI:57705"/>
    </ligand>
</feature>
<evidence type="ECO:0000256" key="11">
    <source>
        <dbReference type="ARBA" id="ARBA00022842"/>
    </source>
</evidence>
<feature type="binding site" evidence="20">
    <location>
        <position position="167"/>
    </location>
    <ligand>
        <name>UDP-N-acetyl-alpha-D-glucosamine</name>
        <dbReference type="ChEBI" id="CHEBI:57705"/>
    </ligand>
</feature>
<comment type="pathway">
    <text evidence="20">Bacterial outer membrane biogenesis; LPS lipid A biosynthesis.</text>
</comment>
<feature type="binding site" evidence="20">
    <location>
        <position position="437"/>
    </location>
    <ligand>
        <name>acetyl-CoA</name>
        <dbReference type="ChEBI" id="CHEBI:57288"/>
    </ligand>
</feature>
<name>E3H8P8_ILYPC</name>
<dbReference type="GO" id="GO:0003977">
    <property type="term" value="F:UDP-N-acetylglucosamine diphosphorylase activity"/>
    <property type="evidence" value="ECO:0007669"/>
    <property type="project" value="UniProtKB-UniRule"/>
</dbReference>
<evidence type="ECO:0000256" key="19">
    <source>
        <dbReference type="ARBA" id="ARBA00049628"/>
    </source>
</evidence>
<evidence type="ECO:0000256" key="17">
    <source>
        <dbReference type="ARBA" id="ARBA00048247"/>
    </source>
</evidence>
<feature type="binding site" evidence="20">
    <location>
        <position position="420"/>
    </location>
    <ligand>
        <name>acetyl-CoA</name>
        <dbReference type="ChEBI" id="CHEBI:57288"/>
    </ligand>
</feature>
<feature type="binding site" evidence="20">
    <location>
        <begin position="8"/>
        <end position="11"/>
    </location>
    <ligand>
        <name>UDP-N-acetyl-alpha-D-glucosamine</name>
        <dbReference type="ChEBI" id="CHEBI:57705"/>
    </ligand>
</feature>
<keyword evidence="13 20" id="KW-0573">Peptidoglycan synthesis</keyword>
<dbReference type="AlphaFoldDB" id="E3H8P8"/>
<dbReference type="GO" id="GO:0005737">
    <property type="term" value="C:cytoplasm"/>
    <property type="evidence" value="ECO:0007669"/>
    <property type="project" value="UniProtKB-SubCell"/>
</dbReference>
<dbReference type="GO" id="GO:0000902">
    <property type="term" value="P:cell morphogenesis"/>
    <property type="evidence" value="ECO:0007669"/>
    <property type="project" value="UniProtKB-UniRule"/>
</dbReference>
<dbReference type="CDD" id="cd02540">
    <property type="entry name" value="GT2_GlmU_N_bac"/>
    <property type="match status" value="1"/>
</dbReference>
<sequence length="449" mass="49329">MNLKTLILAAGKGTRMKSDLPKVLHKVNGIPMIKKIIEVLDKLNSKENILILGHEKEMILDSLGDVHYVVQDKQLGTGHAIMMAEEQLKDYDGDIMVVCGDTPLLTSETLEKMYKKHRESGAVTTILTSIVEDPYGYGRIVKKNNLVSAIVEEKEATESEKEIKEINAGVYCFDSKKLFRALSKIEKHVEKDEYYLTDVISINVNNCEKVETYTLENNEEVLGVNSKVQLAEAEAVLRNRKNLDLMNNGVILIDPKNTYIEESVEIGADTVIYPGALLQGETTIGKNCEITGNTRILDSKIGNNVNIQSSVIKESILEQGVTIGPFAHIRPKSHLKEKVHIGNFVEVKKSVLETGVKAGHLTYLGDAEIGTDTNIGAGTITCNYDGKNKHKTKIGKNVFIGSDSMLVAPLDIGDGALTGAGSVITKDIPSNALGVTRSKQIIKKEWNKK</sequence>
<feature type="domain" description="Glucose-1-phosphate adenylyltransferase/Bifunctional protein GlmU-like C-terminal hexapeptide" evidence="22">
    <location>
        <begin position="294"/>
        <end position="365"/>
    </location>
</feature>
<evidence type="ECO:0000256" key="8">
    <source>
        <dbReference type="ARBA" id="ARBA00022695"/>
    </source>
</evidence>
<evidence type="ECO:0000313" key="24">
    <source>
        <dbReference type="Proteomes" id="UP000006875"/>
    </source>
</evidence>
<feature type="binding site" evidence="20">
    <location>
        <position position="22"/>
    </location>
    <ligand>
        <name>UDP-N-acetyl-alpha-D-glucosamine</name>
        <dbReference type="ChEBI" id="CHEBI:57705"/>
    </ligand>
</feature>
<comment type="subunit">
    <text evidence="20">Homotrimer.</text>
</comment>
<feature type="binding site" evidence="20">
    <location>
        <position position="225"/>
    </location>
    <ligand>
        <name>Mg(2+)</name>
        <dbReference type="ChEBI" id="CHEBI:18420"/>
    </ligand>
</feature>
<dbReference type="eggNOG" id="COG1207">
    <property type="taxonomic scope" value="Bacteria"/>
</dbReference>
<dbReference type="KEGG" id="ipo:Ilyop_1533"/>
<dbReference type="InterPro" id="IPR029044">
    <property type="entry name" value="Nucleotide-diphossugar_trans"/>
</dbReference>
<dbReference type="GO" id="GO:0009245">
    <property type="term" value="P:lipid A biosynthetic process"/>
    <property type="evidence" value="ECO:0007669"/>
    <property type="project" value="UniProtKB-UniRule"/>
</dbReference>
<feature type="active site" description="Proton acceptor" evidence="20">
    <location>
        <position position="360"/>
    </location>
</feature>
<dbReference type="GO" id="GO:0016020">
    <property type="term" value="C:membrane"/>
    <property type="evidence" value="ECO:0007669"/>
    <property type="project" value="GOC"/>
</dbReference>
<dbReference type="InterPro" id="IPR005882">
    <property type="entry name" value="Bifunctional_GlmU"/>
</dbReference>
<feature type="domain" description="Nucleotidyl transferase" evidence="21">
    <location>
        <begin position="4"/>
        <end position="211"/>
    </location>
</feature>
<keyword evidence="14 20" id="KW-0511">Multifunctional enzyme</keyword>
<comment type="pathway">
    <text evidence="2 20">Nucleotide-sugar biosynthesis; UDP-N-acetyl-alpha-D-glucosamine biosynthesis; N-acetyl-alpha-D-glucosamine 1-phosphate from alpha-D-glucosamine 6-phosphate (route II): step 2/2.</text>
</comment>
<dbReference type="EC" id="2.7.7.23" evidence="20"/>
<evidence type="ECO:0000259" key="22">
    <source>
        <dbReference type="Pfam" id="PF24894"/>
    </source>
</evidence>
<dbReference type="RefSeq" id="WP_013387979.1">
    <property type="nucleotide sequence ID" value="NC_014632.1"/>
</dbReference>
<feature type="binding site" evidence="20">
    <location>
        <position position="377"/>
    </location>
    <ligand>
        <name>acetyl-CoA</name>
        <dbReference type="ChEBI" id="CHEBI:57288"/>
    </ligand>
</feature>
<comment type="function">
    <text evidence="19 20">Catalyzes the last two sequential reactions in the de novo biosynthetic pathway for UDP-N-acetylglucosamine (UDP-GlcNAc). The C-terminal domain catalyzes the transfer of acetyl group from acetyl coenzyme A to glucosamine-1-phosphate (GlcN-1-P) to produce N-acetylglucosamine-1-phosphate (GlcNAc-1-P), which is converted into UDP-GlcNAc by the transfer of uridine 5-monophosphate (from uridine 5-triphosphate), a reaction catalyzed by the N-terminal domain.</text>
</comment>
<evidence type="ECO:0000256" key="20">
    <source>
        <dbReference type="HAMAP-Rule" id="MF_01631"/>
    </source>
</evidence>
<comment type="catalytic activity">
    <reaction evidence="18 20">
        <text>N-acetyl-alpha-D-glucosamine 1-phosphate + UTP + H(+) = UDP-N-acetyl-alpha-D-glucosamine + diphosphate</text>
        <dbReference type="Rhea" id="RHEA:13509"/>
        <dbReference type="ChEBI" id="CHEBI:15378"/>
        <dbReference type="ChEBI" id="CHEBI:33019"/>
        <dbReference type="ChEBI" id="CHEBI:46398"/>
        <dbReference type="ChEBI" id="CHEBI:57705"/>
        <dbReference type="ChEBI" id="CHEBI:57776"/>
        <dbReference type="EC" id="2.7.7.23"/>
    </reaction>
</comment>
<dbReference type="InterPro" id="IPR050065">
    <property type="entry name" value="GlmU-like"/>
</dbReference>
<dbReference type="Pfam" id="PF00132">
    <property type="entry name" value="Hexapep"/>
    <property type="match status" value="1"/>
</dbReference>
<comment type="catalytic activity">
    <reaction evidence="17 20">
        <text>alpha-D-glucosamine 1-phosphate + acetyl-CoA = N-acetyl-alpha-D-glucosamine 1-phosphate + CoA + H(+)</text>
        <dbReference type="Rhea" id="RHEA:13725"/>
        <dbReference type="ChEBI" id="CHEBI:15378"/>
        <dbReference type="ChEBI" id="CHEBI:57287"/>
        <dbReference type="ChEBI" id="CHEBI:57288"/>
        <dbReference type="ChEBI" id="CHEBI:57776"/>
        <dbReference type="ChEBI" id="CHEBI:58516"/>
        <dbReference type="EC" id="2.3.1.157"/>
    </reaction>
</comment>
<comment type="pathway">
    <text evidence="3 20">Nucleotide-sugar biosynthesis; UDP-N-acetyl-alpha-D-glucosamine biosynthesis; UDP-N-acetyl-alpha-D-glucosamine from N-acetyl-alpha-D-glucosamine 1-phosphate: step 1/1.</text>
</comment>
<dbReference type="PANTHER" id="PTHR43584">
    <property type="entry name" value="NUCLEOTIDYL TRANSFERASE"/>
    <property type="match status" value="1"/>
</dbReference>
<dbReference type="UniPathway" id="UPA00113">
    <property type="reaction ID" value="UER00532"/>
</dbReference>
<dbReference type="InterPro" id="IPR011004">
    <property type="entry name" value="Trimer_LpxA-like_sf"/>
</dbReference>
<dbReference type="GO" id="GO:0009252">
    <property type="term" value="P:peptidoglycan biosynthetic process"/>
    <property type="evidence" value="ECO:0007669"/>
    <property type="project" value="UniProtKB-UniRule"/>
</dbReference>
<dbReference type="GO" id="GO:0006048">
    <property type="term" value="P:UDP-N-acetylglucosamine biosynthetic process"/>
    <property type="evidence" value="ECO:0007669"/>
    <property type="project" value="UniProtKB-UniPathway"/>
</dbReference>
<keyword evidence="11 20" id="KW-0460">Magnesium</keyword>
<keyword evidence="7 20" id="KW-0808">Transferase</keyword>
<feature type="binding site" evidence="20">
    <location>
        <position position="374"/>
    </location>
    <ligand>
        <name>UDP-N-acetyl-alpha-D-glucosamine</name>
        <dbReference type="ChEBI" id="CHEBI:57705"/>
    </ligand>
</feature>
<evidence type="ECO:0000256" key="5">
    <source>
        <dbReference type="ARBA" id="ARBA00007947"/>
    </source>
</evidence>
<keyword evidence="9 20" id="KW-0479">Metal-binding</keyword>
<evidence type="ECO:0000256" key="6">
    <source>
        <dbReference type="ARBA" id="ARBA00022490"/>
    </source>
</evidence>
<keyword evidence="24" id="KW-1185">Reference proteome</keyword>
<feature type="binding site" evidence="20">
    <location>
        <position position="363"/>
    </location>
    <ligand>
        <name>UDP-N-acetyl-alpha-D-glucosamine</name>
        <dbReference type="ChEBI" id="CHEBI:57705"/>
    </ligand>
</feature>
<feature type="binding site" evidence="20">
    <location>
        <position position="152"/>
    </location>
    <ligand>
        <name>UDP-N-acetyl-alpha-D-glucosamine</name>
        <dbReference type="ChEBI" id="CHEBI:57705"/>
    </ligand>
</feature>
<evidence type="ECO:0000259" key="21">
    <source>
        <dbReference type="Pfam" id="PF00483"/>
    </source>
</evidence>
<comment type="caution">
    <text evidence="20">Lacks conserved residue(s) required for the propagation of feature annotation.</text>
</comment>
<evidence type="ECO:0000256" key="16">
    <source>
        <dbReference type="ARBA" id="ARBA00023316"/>
    </source>
</evidence>
<keyword evidence="8 20" id="KW-0548">Nucleotidyltransferase</keyword>
<evidence type="ECO:0000256" key="9">
    <source>
        <dbReference type="ARBA" id="ARBA00022723"/>
    </source>
</evidence>
<keyword evidence="10 20" id="KW-0677">Repeat</keyword>
<dbReference type="Proteomes" id="UP000006875">
    <property type="component" value="Chromosome"/>
</dbReference>
<dbReference type="STRING" id="572544.Ilyop_1533"/>
<protein>
    <recommendedName>
        <fullName evidence="20">Bifunctional protein GlmU</fullName>
    </recommendedName>
    <domain>
        <recommendedName>
            <fullName evidence="20">UDP-N-acetylglucosamine pyrophosphorylase</fullName>
            <ecNumber evidence="20">2.7.7.23</ecNumber>
        </recommendedName>
        <alternativeName>
            <fullName evidence="20">N-acetylglucosamine-1-phosphate uridyltransferase</fullName>
        </alternativeName>
    </domain>
    <domain>
        <recommendedName>
            <fullName evidence="20">Glucosamine-1-phosphate N-acetyltransferase</fullName>
            <ecNumber evidence="20">2.3.1.157</ecNumber>
        </recommendedName>
    </domain>
</protein>
<dbReference type="Pfam" id="PF24894">
    <property type="entry name" value="Hexapep_GlmU"/>
    <property type="match status" value="1"/>
</dbReference>
<dbReference type="GO" id="GO:0071555">
    <property type="term" value="P:cell wall organization"/>
    <property type="evidence" value="ECO:0007669"/>
    <property type="project" value="UniProtKB-KW"/>
</dbReference>
<evidence type="ECO:0000256" key="14">
    <source>
        <dbReference type="ARBA" id="ARBA00023268"/>
    </source>
</evidence>
<dbReference type="SUPFAM" id="SSF51161">
    <property type="entry name" value="Trimeric LpxA-like enzymes"/>
    <property type="match status" value="1"/>
</dbReference>
<comment type="similarity">
    <text evidence="5 20">In the N-terminal section; belongs to the N-acetylglucosamine-1-phosphate uridyltransferase family.</text>
</comment>
<accession>E3H8P8</accession>
<feature type="binding site" evidence="20">
    <location>
        <begin position="383"/>
        <end position="384"/>
    </location>
    <ligand>
        <name>acetyl-CoA</name>
        <dbReference type="ChEBI" id="CHEBI:57288"/>
    </ligand>
</feature>
<dbReference type="GO" id="GO:0000287">
    <property type="term" value="F:magnesium ion binding"/>
    <property type="evidence" value="ECO:0007669"/>
    <property type="project" value="UniProtKB-UniRule"/>
</dbReference>
<dbReference type="GO" id="GO:0019134">
    <property type="term" value="F:glucosamine-1-phosphate N-acetyltransferase activity"/>
    <property type="evidence" value="ECO:0007669"/>
    <property type="project" value="UniProtKB-UniRule"/>
</dbReference>
<reference evidence="23 24" key="1">
    <citation type="journal article" date="2010" name="Stand. Genomic Sci.">
        <title>Complete genome sequence of Ilyobacter polytropus type strain (CuHbu1).</title>
        <authorList>
            <person name="Sikorski J."/>
            <person name="Chertkov O."/>
            <person name="Lapidus A."/>
            <person name="Nolan M."/>
            <person name="Lucas S."/>
            <person name="Del Rio T.G."/>
            <person name="Tice H."/>
            <person name="Cheng J.F."/>
            <person name="Tapia R."/>
            <person name="Han C."/>
            <person name="Goodwin L."/>
            <person name="Pitluck S."/>
            <person name="Liolios K."/>
            <person name="Ivanova N."/>
            <person name="Mavromatis K."/>
            <person name="Mikhailova N."/>
            <person name="Pati A."/>
            <person name="Chen A."/>
            <person name="Palaniappan K."/>
            <person name="Land M."/>
            <person name="Hauser L."/>
            <person name="Chang Y.J."/>
            <person name="Jeffries C.D."/>
            <person name="Brambilla E."/>
            <person name="Yasawong M."/>
            <person name="Rohde M."/>
            <person name="Pukall R."/>
            <person name="Spring S."/>
            <person name="Goker M."/>
            <person name="Woyke T."/>
            <person name="Bristow J."/>
            <person name="Eisen J.A."/>
            <person name="Markowitz V."/>
            <person name="Hugenholtz P."/>
            <person name="Kyrpides N.C."/>
            <person name="Klenk H.P."/>
        </authorList>
    </citation>
    <scope>NUCLEOTIDE SEQUENCE [LARGE SCALE GENOMIC DNA]</scope>
    <source>
        <strain evidence="24">ATCC 51220 / DSM 2926 / LMG 16218 / CuHBu1</strain>
    </source>
</reference>
<evidence type="ECO:0000256" key="1">
    <source>
        <dbReference type="ARBA" id="ARBA00004496"/>
    </source>
</evidence>
<dbReference type="UniPathway" id="UPA00973"/>
<dbReference type="CDD" id="cd03353">
    <property type="entry name" value="LbH_GlmU_C"/>
    <property type="match status" value="1"/>
</dbReference>
<dbReference type="InterPro" id="IPR005835">
    <property type="entry name" value="NTP_transferase_dom"/>
</dbReference>
<gene>
    <name evidence="20" type="primary">glmU</name>
    <name evidence="23" type="ordered locus">Ilyop_1533</name>
</gene>
<keyword evidence="16 20" id="KW-0961">Cell wall biogenesis/degradation</keyword>
<dbReference type="NCBIfam" id="TIGR01173">
    <property type="entry name" value="glmU"/>
    <property type="match status" value="1"/>
</dbReference>
<dbReference type="GO" id="GO:0008360">
    <property type="term" value="P:regulation of cell shape"/>
    <property type="evidence" value="ECO:0007669"/>
    <property type="project" value="UniProtKB-KW"/>
</dbReference>
<evidence type="ECO:0000256" key="10">
    <source>
        <dbReference type="ARBA" id="ARBA00022737"/>
    </source>
</evidence>
<comment type="similarity">
    <text evidence="4 20">In the C-terminal section; belongs to the transferase hexapeptide repeat family.</text>
</comment>
<dbReference type="EMBL" id="CP002281">
    <property type="protein sequence ID" value="ADO83312.1"/>
    <property type="molecule type" value="Genomic_DNA"/>
</dbReference>
<feature type="region of interest" description="N-acetyltransferase" evidence="20">
    <location>
        <begin position="249"/>
        <end position="449"/>
    </location>
</feature>
<evidence type="ECO:0000256" key="2">
    <source>
        <dbReference type="ARBA" id="ARBA00005166"/>
    </source>
</evidence>
<evidence type="ECO:0000256" key="18">
    <source>
        <dbReference type="ARBA" id="ARBA00048493"/>
    </source>
</evidence>
<dbReference type="InterPro" id="IPR038009">
    <property type="entry name" value="GlmU_C_LbH"/>
</dbReference>
<dbReference type="InterPro" id="IPR001451">
    <property type="entry name" value="Hexapep"/>
</dbReference>
<dbReference type="Pfam" id="PF00483">
    <property type="entry name" value="NTP_transferase"/>
    <property type="match status" value="1"/>
</dbReference>
<evidence type="ECO:0000256" key="12">
    <source>
        <dbReference type="ARBA" id="ARBA00022960"/>
    </source>
</evidence>
<keyword evidence="15 20" id="KW-0012">Acyltransferase</keyword>
<dbReference type="HAMAP" id="MF_01631">
    <property type="entry name" value="GlmU"/>
    <property type="match status" value="1"/>
</dbReference>
<feature type="region of interest" description="Linker" evidence="20">
    <location>
        <begin position="228"/>
        <end position="248"/>
    </location>
</feature>
<evidence type="ECO:0000256" key="4">
    <source>
        <dbReference type="ARBA" id="ARBA00007707"/>
    </source>
</evidence>
<feature type="binding site" evidence="20">
    <location>
        <position position="402"/>
    </location>
    <ligand>
        <name>acetyl-CoA</name>
        <dbReference type="ChEBI" id="CHEBI:57288"/>
    </ligand>
</feature>
<feature type="binding site" evidence="20">
    <location>
        <position position="330"/>
    </location>
    <ligand>
        <name>UDP-N-acetyl-alpha-D-glucosamine</name>
        <dbReference type="ChEBI" id="CHEBI:57705"/>
    </ligand>
</feature>
<dbReference type="EC" id="2.3.1.157" evidence="20"/>
<feature type="binding site" evidence="20">
    <location>
        <position position="71"/>
    </location>
    <ligand>
        <name>UDP-N-acetyl-alpha-D-glucosamine</name>
        <dbReference type="ChEBI" id="CHEBI:57705"/>
    </ligand>
</feature>
<dbReference type="InterPro" id="IPR056818">
    <property type="entry name" value="GlmU/GlgC-like_hexapep"/>
</dbReference>
<feature type="binding site" evidence="20">
    <location>
        <begin position="76"/>
        <end position="77"/>
    </location>
    <ligand>
        <name>UDP-N-acetyl-alpha-D-glucosamine</name>
        <dbReference type="ChEBI" id="CHEBI:57705"/>
    </ligand>
</feature>
<feature type="region of interest" description="Pyrophosphorylase" evidence="20">
    <location>
        <begin position="1"/>
        <end position="227"/>
    </location>
</feature>
<evidence type="ECO:0000256" key="13">
    <source>
        <dbReference type="ARBA" id="ARBA00022984"/>
    </source>
</evidence>
<evidence type="ECO:0000313" key="23">
    <source>
        <dbReference type="EMBL" id="ADO83312.1"/>
    </source>
</evidence>
<evidence type="ECO:0000256" key="15">
    <source>
        <dbReference type="ARBA" id="ARBA00023315"/>
    </source>
</evidence>
<feature type="binding site" evidence="20">
    <location>
        <position position="225"/>
    </location>
    <ligand>
        <name>UDP-N-acetyl-alpha-D-glucosamine</name>
        <dbReference type="ChEBI" id="CHEBI:57705"/>
    </ligand>
</feature>
<evidence type="ECO:0000256" key="3">
    <source>
        <dbReference type="ARBA" id="ARBA00005208"/>
    </source>
</evidence>
<keyword evidence="12 20" id="KW-0133">Cell shape</keyword>
<dbReference type="PANTHER" id="PTHR43584:SF3">
    <property type="entry name" value="BIFUNCTIONAL PROTEIN GLMU"/>
    <property type="match status" value="1"/>
</dbReference>
<feature type="binding site" evidence="20">
    <location>
        <position position="348"/>
    </location>
    <ligand>
        <name>UDP-N-acetyl-alpha-D-glucosamine</name>
        <dbReference type="ChEBI" id="CHEBI:57705"/>
    </ligand>
</feature>
<comment type="cofactor">
    <cofactor evidence="20">
        <name>Mg(2+)</name>
        <dbReference type="ChEBI" id="CHEBI:18420"/>
    </cofactor>
    <text evidence="20">Binds 1 Mg(2+) ion per subunit.</text>
</comment>
<feature type="binding site" evidence="20">
    <location>
        <position position="101"/>
    </location>
    <ligand>
        <name>Mg(2+)</name>
        <dbReference type="ChEBI" id="CHEBI:18420"/>
    </ligand>
</feature>
<dbReference type="HOGENOM" id="CLU_029499_15_2_0"/>
<organism evidence="23 24">
    <name type="scientific">Ilyobacter polytropus (strain ATCC 51220 / DSM 2926 / LMG 16218 / CuHBu1)</name>
    <dbReference type="NCBI Taxonomy" id="572544"/>
    <lineage>
        <taxon>Bacteria</taxon>
        <taxon>Fusobacteriati</taxon>
        <taxon>Fusobacteriota</taxon>
        <taxon>Fusobacteriia</taxon>
        <taxon>Fusobacteriales</taxon>
        <taxon>Fusobacteriaceae</taxon>
        <taxon>Ilyobacter</taxon>
    </lineage>
</organism>
<dbReference type="SUPFAM" id="SSF53448">
    <property type="entry name" value="Nucleotide-diphospho-sugar transferases"/>
    <property type="match status" value="1"/>
</dbReference>
<keyword evidence="6 20" id="KW-0963">Cytoplasm</keyword>
<proteinExistence type="inferred from homology"/>
<comment type="subcellular location">
    <subcellularLocation>
        <location evidence="1 20">Cytoplasm</location>
    </subcellularLocation>
</comment>
<dbReference type="OrthoDB" id="9775031at2"/>
<evidence type="ECO:0000256" key="7">
    <source>
        <dbReference type="ARBA" id="ARBA00022679"/>
    </source>
</evidence>
<dbReference type="Gene3D" id="2.160.10.10">
    <property type="entry name" value="Hexapeptide repeat proteins"/>
    <property type="match status" value="1"/>
</dbReference>
<dbReference type="NCBIfam" id="NF010934">
    <property type="entry name" value="PRK14354.1"/>
    <property type="match status" value="1"/>
</dbReference>